<evidence type="ECO:0000256" key="3">
    <source>
        <dbReference type="ARBA" id="ARBA00023163"/>
    </source>
</evidence>
<dbReference type="PROSITE" id="PS50048">
    <property type="entry name" value="ZN2_CY6_FUNGAL_2"/>
    <property type="match status" value="1"/>
</dbReference>
<dbReference type="PANTHER" id="PTHR47424">
    <property type="entry name" value="REGULATORY PROTEIN GAL4"/>
    <property type="match status" value="1"/>
</dbReference>
<dbReference type="GO" id="GO:0000978">
    <property type="term" value="F:RNA polymerase II cis-regulatory region sequence-specific DNA binding"/>
    <property type="evidence" value="ECO:0007669"/>
    <property type="project" value="TreeGrafter"/>
</dbReference>
<dbReference type="CDD" id="cd00067">
    <property type="entry name" value="GAL4"/>
    <property type="match status" value="1"/>
</dbReference>
<dbReference type="AlphaFoldDB" id="A0A3S4B712"/>
<accession>A0A3S4B712</accession>
<evidence type="ECO:0000259" key="6">
    <source>
        <dbReference type="PROSITE" id="PS50048"/>
    </source>
</evidence>
<dbReference type="InterPro" id="IPR001138">
    <property type="entry name" value="Zn2Cys6_DnaBD"/>
</dbReference>
<evidence type="ECO:0000313" key="8">
    <source>
        <dbReference type="Proteomes" id="UP000289323"/>
    </source>
</evidence>
<evidence type="ECO:0000256" key="5">
    <source>
        <dbReference type="SAM" id="MobiDB-lite"/>
    </source>
</evidence>
<feature type="region of interest" description="Disordered" evidence="5">
    <location>
        <begin position="161"/>
        <end position="214"/>
    </location>
</feature>
<proteinExistence type="predicted"/>
<feature type="domain" description="Zn(2)-C6 fungal-type" evidence="6">
    <location>
        <begin position="26"/>
        <end position="47"/>
    </location>
</feature>
<evidence type="ECO:0000313" key="7">
    <source>
        <dbReference type="EMBL" id="SPQ23444.1"/>
    </source>
</evidence>
<name>A0A3S4B712_9PEZI</name>
<keyword evidence="3" id="KW-0804">Transcription</keyword>
<gene>
    <name evidence="7" type="ORF">TT172_LOCUS5863</name>
</gene>
<feature type="compositionally biased region" description="Polar residues" evidence="5">
    <location>
        <begin position="181"/>
        <end position="190"/>
    </location>
</feature>
<dbReference type="GO" id="GO:0005634">
    <property type="term" value="C:nucleus"/>
    <property type="evidence" value="ECO:0007669"/>
    <property type="project" value="TreeGrafter"/>
</dbReference>
<keyword evidence="1" id="KW-0479">Metal-binding</keyword>
<dbReference type="GO" id="GO:0006351">
    <property type="term" value="P:DNA-templated transcription"/>
    <property type="evidence" value="ECO:0007669"/>
    <property type="project" value="InterPro"/>
</dbReference>
<keyword evidence="4" id="KW-0539">Nucleus</keyword>
<dbReference type="EMBL" id="OUUZ01000010">
    <property type="protein sequence ID" value="SPQ23444.1"/>
    <property type="molecule type" value="Genomic_DNA"/>
</dbReference>
<reference evidence="7 8" key="1">
    <citation type="submission" date="2018-04" db="EMBL/GenBank/DDBJ databases">
        <authorList>
            <person name="Huttner S."/>
            <person name="Dainat J."/>
        </authorList>
    </citation>
    <scope>NUCLEOTIDE SEQUENCE [LARGE SCALE GENOMIC DNA]</scope>
</reference>
<dbReference type="GO" id="GO:0000981">
    <property type="term" value="F:DNA-binding transcription factor activity, RNA polymerase II-specific"/>
    <property type="evidence" value="ECO:0007669"/>
    <property type="project" value="InterPro"/>
</dbReference>
<evidence type="ECO:0000256" key="1">
    <source>
        <dbReference type="ARBA" id="ARBA00022723"/>
    </source>
</evidence>
<dbReference type="Gene3D" id="4.10.240.10">
    <property type="entry name" value="Zn(2)-C6 fungal-type DNA-binding domain"/>
    <property type="match status" value="1"/>
</dbReference>
<keyword evidence="2" id="KW-0805">Transcription regulation</keyword>
<dbReference type="SMART" id="SM00066">
    <property type="entry name" value="GAL4"/>
    <property type="match status" value="1"/>
</dbReference>
<dbReference type="Proteomes" id="UP000289323">
    <property type="component" value="Unassembled WGS sequence"/>
</dbReference>
<evidence type="ECO:0000256" key="4">
    <source>
        <dbReference type="ARBA" id="ARBA00023242"/>
    </source>
</evidence>
<dbReference type="GO" id="GO:0008270">
    <property type="term" value="F:zinc ion binding"/>
    <property type="evidence" value="ECO:0007669"/>
    <property type="project" value="InterPro"/>
</dbReference>
<dbReference type="InterPro" id="IPR007219">
    <property type="entry name" value="XnlR_reg_dom"/>
</dbReference>
<dbReference type="GO" id="GO:0000435">
    <property type="term" value="P:positive regulation of transcription from RNA polymerase II promoter by galactose"/>
    <property type="evidence" value="ECO:0007669"/>
    <property type="project" value="TreeGrafter"/>
</dbReference>
<dbReference type="InterPro" id="IPR051127">
    <property type="entry name" value="Fungal_SecMet_Regulators"/>
</dbReference>
<sequence length="722" mass="79853">MDLRGPPPRPGQNRGHKVRRPRAARACDLCRAKKNKCDELYPSCTYCRNCVYNGQDINRRRFMPEYVRHLEALVDQLTAANRSRVRDGSESQSCDSITCIPPLASPGHYDDYLGTTQGVATLRTGTRQGGGQEVSGVNRHTRNVEFYGRSSSVALLSRVQRSSGEHAVQTEEGADADADSDGTTIVSSLHNPVFTPQGESRINQRQEDPASVTHSHYPQCRGFLEGFFSSIHYIHPVIDKAHFFRRCELLWSGTDAAIQQSSFAALYYSILSLGALVGVRDDEPVDGIPNLQWSRKFFDEARSRCNRLGMVTDLDMVQCYLFMAKVCQNELNPHWSYMYIGLAVRTALAMGINREPGPGTKKDPAELRAEARTWGLYSLETEISFAMGRPDTLGADPYHNRRFPLVAGEESGSHSDAEPPDQLDPTYCAIIKPMVDFARITRKVCLGIYLQDSTTARTVALANQIERELDEWVDGLPGRIRPRTKPASEPETLRSSKEPRWVKRQKLVLLIRYHNLRILLFGSLLLTSTSAERAAIPQSVEAVQKCLESAKQTIQVIYDVYQHHAFFHTWFYNTTYTVFAASIILVYVTQEASEGETAPLLKLVGMAVEILETMDECVVAAKAAQMLRRAAERAERKSSATAAAAQAAAPVPPAHASPAAAGSVHAAPAQRSEAMLQLNQYWGPLSFVGGEMDLDFGFPFAADLDGAGAALMALAEQSEMQG</sequence>
<dbReference type="SMART" id="SM00906">
    <property type="entry name" value="Fungal_trans"/>
    <property type="match status" value="1"/>
</dbReference>
<protein>
    <submittedName>
        <fullName evidence="7">Df463daf-e0b6-4471-8621-ca4b359267f1</fullName>
    </submittedName>
</protein>
<dbReference type="InterPro" id="IPR036864">
    <property type="entry name" value="Zn2-C6_fun-type_DNA-bd_sf"/>
</dbReference>
<dbReference type="CDD" id="cd12148">
    <property type="entry name" value="fungal_TF_MHR"/>
    <property type="match status" value="1"/>
</dbReference>
<dbReference type="SUPFAM" id="SSF57701">
    <property type="entry name" value="Zn2/Cys6 DNA-binding domain"/>
    <property type="match status" value="1"/>
</dbReference>
<dbReference type="Pfam" id="PF04082">
    <property type="entry name" value="Fungal_trans"/>
    <property type="match status" value="1"/>
</dbReference>
<evidence type="ECO:0000256" key="2">
    <source>
        <dbReference type="ARBA" id="ARBA00023015"/>
    </source>
</evidence>
<organism evidence="7 8">
    <name type="scientific">Thermothielavioides terrestris</name>
    <dbReference type="NCBI Taxonomy" id="2587410"/>
    <lineage>
        <taxon>Eukaryota</taxon>
        <taxon>Fungi</taxon>
        <taxon>Dikarya</taxon>
        <taxon>Ascomycota</taxon>
        <taxon>Pezizomycotina</taxon>
        <taxon>Sordariomycetes</taxon>
        <taxon>Sordariomycetidae</taxon>
        <taxon>Sordariales</taxon>
        <taxon>Chaetomiaceae</taxon>
        <taxon>Thermothielavioides</taxon>
    </lineage>
</organism>
<dbReference type="PANTHER" id="PTHR47424:SF15">
    <property type="entry name" value="ZN(II)2CYS6 TRANSCRIPTION FACTOR (EUROFUNG)"/>
    <property type="match status" value="1"/>
</dbReference>